<dbReference type="Gene3D" id="2.60.120.10">
    <property type="entry name" value="Jelly Rolls"/>
    <property type="match status" value="1"/>
</dbReference>
<dbReference type="InterPro" id="IPR044697">
    <property type="entry name" value="UGlyAH_cupin_C"/>
</dbReference>
<sequence length="245" mass="26337">MHHLGATRSSLKHDHLLQTPDTFVRIPLPGANGVDFIVHASPQLGANFTQMTAEFSAGGTLVAASGQRFIYVLEGELDLVIAGDRHPLGPGGFAFLPAGTDHSFTAMEAAKAALIEKIYAPIADGPAAAIVIGNETSVAEVPLMGDSSLRVRSLLPNTDEYDFAVNTMTYDPGAGLSMVEVHVMEHGLLMLEGGGIYKLGDSWYPVEAGDFIWMAPYCPQWFGAIGKKPAKYLIYKDWRRHPLGA</sequence>
<dbReference type="InterPro" id="IPR014710">
    <property type="entry name" value="RmlC-like_jellyroll"/>
</dbReference>
<feature type="domain" description="Cupin type-2" evidence="1">
    <location>
        <begin position="167"/>
        <end position="233"/>
    </location>
</feature>
<dbReference type="RefSeq" id="WP_348264493.1">
    <property type="nucleotide sequence ID" value="NZ_CP121196.1"/>
</dbReference>
<accession>A0AAU7DQE6</accession>
<dbReference type="SUPFAM" id="SSF51182">
    <property type="entry name" value="RmlC-like cupins"/>
    <property type="match status" value="1"/>
</dbReference>
<dbReference type="InterPro" id="IPR013096">
    <property type="entry name" value="Cupin_2"/>
</dbReference>
<dbReference type="PANTHER" id="PTHR34571:SF1">
    <property type="entry name" value="(S)-UREIDOGLYCINE AMINOHYDROLASE"/>
    <property type="match status" value="1"/>
</dbReference>
<gene>
    <name evidence="2" type="primary">allE</name>
    <name evidence="2" type="ORF">P8935_08150</name>
</gene>
<dbReference type="InterPro" id="IPR044704">
    <property type="entry name" value="UGlyAH_cupin_N"/>
</dbReference>
<dbReference type="Pfam" id="PF07883">
    <property type="entry name" value="Cupin_2"/>
    <property type="match status" value="2"/>
</dbReference>
<dbReference type="PANTHER" id="PTHR34571">
    <property type="entry name" value="(S)-UREIDOGLYCINE AMINOHYDROLASE"/>
    <property type="match status" value="1"/>
</dbReference>
<dbReference type="CDD" id="cd02212">
    <property type="entry name" value="cupin_UGlyAH_C"/>
    <property type="match status" value="1"/>
</dbReference>
<protein>
    <submittedName>
        <fullName evidence="2">(S)-ureidoglycine aminohydrolase</fullName>
        <ecNumber evidence="2">3.5.3.26</ecNumber>
    </submittedName>
</protein>
<evidence type="ECO:0000259" key="1">
    <source>
        <dbReference type="Pfam" id="PF07883"/>
    </source>
</evidence>
<dbReference type="EMBL" id="CP121196">
    <property type="protein sequence ID" value="XBH19277.1"/>
    <property type="molecule type" value="Genomic_DNA"/>
</dbReference>
<dbReference type="CDD" id="cd02211">
    <property type="entry name" value="cupin_UGlyAH_N"/>
    <property type="match status" value="1"/>
</dbReference>
<dbReference type="GO" id="GO:0071522">
    <property type="term" value="F:ureidoglycine aminohydrolase activity"/>
    <property type="evidence" value="ECO:0007669"/>
    <property type="project" value="UniProtKB-EC"/>
</dbReference>
<reference evidence="2" key="1">
    <citation type="submission" date="2023-03" db="EMBL/GenBank/DDBJ databases">
        <title>Edaphobacter sp.</title>
        <authorList>
            <person name="Huber K.J."/>
            <person name="Papendorf J."/>
            <person name="Pilke C."/>
            <person name="Bunk B."/>
            <person name="Sproeer C."/>
            <person name="Pester M."/>
        </authorList>
    </citation>
    <scope>NUCLEOTIDE SEQUENCE</scope>
    <source>
        <strain evidence="2">DSM 110680</strain>
    </source>
</reference>
<dbReference type="EC" id="3.5.3.26" evidence="2"/>
<dbReference type="InterPro" id="IPR017627">
    <property type="entry name" value="UGHY"/>
</dbReference>
<dbReference type="InterPro" id="IPR011051">
    <property type="entry name" value="RmlC_Cupin_sf"/>
</dbReference>
<dbReference type="AlphaFoldDB" id="A0AAU7DQE6"/>
<feature type="domain" description="Cupin type-2" evidence="1">
    <location>
        <begin position="66"/>
        <end position="113"/>
    </location>
</feature>
<name>A0AAU7DQE6_9BACT</name>
<organism evidence="2">
    <name type="scientific">Telmatobacter sp. DSM 110680</name>
    <dbReference type="NCBI Taxonomy" id="3036704"/>
    <lineage>
        <taxon>Bacteria</taxon>
        <taxon>Pseudomonadati</taxon>
        <taxon>Acidobacteriota</taxon>
        <taxon>Terriglobia</taxon>
        <taxon>Terriglobales</taxon>
        <taxon>Acidobacteriaceae</taxon>
        <taxon>Telmatobacter</taxon>
    </lineage>
</organism>
<keyword evidence="2" id="KW-0378">Hydrolase</keyword>
<evidence type="ECO:0000313" key="2">
    <source>
        <dbReference type="EMBL" id="XBH19277.1"/>
    </source>
</evidence>
<dbReference type="NCBIfam" id="TIGR03214">
    <property type="entry name" value="ura-cupin"/>
    <property type="match status" value="1"/>
</dbReference>
<proteinExistence type="predicted"/>